<evidence type="ECO:0000256" key="6">
    <source>
        <dbReference type="ARBA" id="ARBA00048348"/>
    </source>
</evidence>
<feature type="domain" description="Alpha-carbonic anhydrase" evidence="9">
    <location>
        <begin position="272"/>
        <end position="544"/>
    </location>
</feature>
<gene>
    <name evidence="10" type="ORF">PCOR1329_LOCUS19926</name>
</gene>
<comment type="similarity">
    <text evidence="1">Belongs to the alpha-carbonic anhydrase family.</text>
</comment>
<evidence type="ECO:0000256" key="3">
    <source>
        <dbReference type="ARBA" id="ARBA00022723"/>
    </source>
</evidence>
<dbReference type="EMBL" id="CAUYUJ010006413">
    <property type="protein sequence ID" value="CAK0817277.1"/>
    <property type="molecule type" value="Genomic_DNA"/>
</dbReference>
<sequence length="896" mass="99705">MHIDTRLQAEMCQPKGSPGESSDGELNKSVAYHKMKNPTTKEPAVLVEISAYWGTAGVSGYFGDLTALNGDRWQAVQVQVTVPGVHRIDGADYAGELWIRHRKAGSPTEDTVVVAIPITVSDSVESQVLAGMGFTNEELPLGIDAVSSWTRDAQTIDLEGDISASLSTGRSYLYQGSMPVPPCWETVTWIVMATPMKATSKQLSNLHVVLQRHTRQPNSPLGGVGLRAETPFEREQEAAGGGQECREIWVNSIEPLAVGHELPTCEQLKNDGTWQRSARCWDFVDPCWGKYWSAVDVDTDLAVGPTADSPQVKTSDILHWESASGVNVRRSTYSFDIDMPLTSAGTPGHFGSISLNGHIYFAERVSVKAVSQHTVNGERYAGELTIQHLMYGDDFGVNLPGFTDNYHMVAVSIPLQLGRQKSAFIDSLSLSTLPDLSDGEQHYVERTLDLARDLKPSIDGPWYWYSSASTHPNLTECEQHNSKNTYPVRWMVFTTPLPVDIEQLNQITQAPEVSGIDSSQDVRPIPEGKLWRQNLPAYAVETDETDCRNTEMGSWKYGDQFDTQAPPWGYGNVRCWKLAFDICEAGTRQSPINIPIDNVTDHADKDVFLNRVSYHPVSGLRVANTGHNLQVSDQKLGYVKLMGDNGFPQFYEVAQFHVHMPAEHLIGGKQYACEIHVVHFRQLALRNLDKNDLLVTAFFFDKDLNEENPFLKQIFIRNATVDEGSNLDAEGGHVTIHTPVDLMQVFGPVLEGNFYRYDGSLTTPPCSESVKWFVFETALPMSIQQWLGFKEFYPNPGNNRPFQAINGRAIHKNSFQEGTLKHFDFYLSRDAGRDRDYKSEGMILLPVFGSVVLTVFVMCFTFNRDVRREKHTSAGGLMPAAEQQSDAGVSTFGKAE</sequence>
<dbReference type="CDD" id="cd00326">
    <property type="entry name" value="alpha_CA"/>
    <property type="match status" value="1"/>
</dbReference>
<evidence type="ECO:0000256" key="2">
    <source>
        <dbReference type="ARBA" id="ARBA00012925"/>
    </source>
</evidence>
<dbReference type="PANTHER" id="PTHR18952:SF265">
    <property type="entry name" value="CARBONIC ANHYDRASE"/>
    <property type="match status" value="1"/>
</dbReference>
<keyword evidence="8" id="KW-0812">Transmembrane</keyword>
<keyword evidence="3" id="KW-0479">Metal-binding</keyword>
<dbReference type="InterPro" id="IPR023561">
    <property type="entry name" value="Carbonic_anhydrase_a-class"/>
</dbReference>
<proteinExistence type="inferred from homology"/>
<dbReference type="EC" id="4.2.1.1" evidence="2"/>
<evidence type="ECO:0000259" key="9">
    <source>
        <dbReference type="PROSITE" id="PS51144"/>
    </source>
</evidence>
<dbReference type="SUPFAM" id="SSF51069">
    <property type="entry name" value="Carbonic anhydrase"/>
    <property type="match status" value="3"/>
</dbReference>
<dbReference type="Pfam" id="PF00194">
    <property type="entry name" value="Carb_anhydrase"/>
    <property type="match status" value="2"/>
</dbReference>
<evidence type="ECO:0000256" key="1">
    <source>
        <dbReference type="ARBA" id="ARBA00010718"/>
    </source>
</evidence>
<dbReference type="InterPro" id="IPR001148">
    <property type="entry name" value="CA_dom"/>
</dbReference>
<evidence type="ECO:0000256" key="8">
    <source>
        <dbReference type="SAM" id="Phobius"/>
    </source>
</evidence>
<keyword evidence="8" id="KW-0472">Membrane</keyword>
<accession>A0ABN9RE39</accession>
<name>A0ABN9RE39_9DINO</name>
<comment type="caution">
    <text evidence="10">The sequence shown here is derived from an EMBL/GenBank/DDBJ whole genome shotgun (WGS) entry which is preliminary data.</text>
</comment>
<evidence type="ECO:0000313" key="11">
    <source>
        <dbReference type="Proteomes" id="UP001189429"/>
    </source>
</evidence>
<protein>
    <recommendedName>
        <fullName evidence="2">carbonic anhydrase</fullName>
        <ecNumber evidence="2">4.2.1.1</ecNumber>
    </recommendedName>
</protein>
<comment type="catalytic activity">
    <reaction evidence="6">
        <text>hydrogencarbonate + H(+) = CO2 + H2O</text>
        <dbReference type="Rhea" id="RHEA:10748"/>
        <dbReference type="ChEBI" id="CHEBI:15377"/>
        <dbReference type="ChEBI" id="CHEBI:15378"/>
        <dbReference type="ChEBI" id="CHEBI:16526"/>
        <dbReference type="ChEBI" id="CHEBI:17544"/>
        <dbReference type="EC" id="4.2.1.1"/>
    </reaction>
</comment>
<keyword evidence="11" id="KW-1185">Reference proteome</keyword>
<dbReference type="Gene3D" id="3.10.200.10">
    <property type="entry name" value="Alpha carbonic anhydrase"/>
    <property type="match status" value="3"/>
</dbReference>
<feature type="transmembrane region" description="Helical" evidence="8">
    <location>
        <begin position="843"/>
        <end position="862"/>
    </location>
</feature>
<keyword evidence="4" id="KW-0862">Zinc</keyword>
<evidence type="ECO:0000256" key="7">
    <source>
        <dbReference type="SAM" id="MobiDB-lite"/>
    </source>
</evidence>
<evidence type="ECO:0000313" key="10">
    <source>
        <dbReference type="EMBL" id="CAK0817277.1"/>
    </source>
</evidence>
<feature type="domain" description="Alpha-carbonic anhydrase" evidence="9">
    <location>
        <begin position="566"/>
        <end position="814"/>
    </location>
</feature>
<evidence type="ECO:0000256" key="4">
    <source>
        <dbReference type="ARBA" id="ARBA00022833"/>
    </source>
</evidence>
<dbReference type="Proteomes" id="UP001189429">
    <property type="component" value="Unassembled WGS sequence"/>
</dbReference>
<feature type="region of interest" description="Disordered" evidence="7">
    <location>
        <begin position="1"/>
        <end position="26"/>
    </location>
</feature>
<organism evidence="10 11">
    <name type="scientific">Prorocentrum cordatum</name>
    <dbReference type="NCBI Taxonomy" id="2364126"/>
    <lineage>
        <taxon>Eukaryota</taxon>
        <taxon>Sar</taxon>
        <taxon>Alveolata</taxon>
        <taxon>Dinophyceae</taxon>
        <taxon>Prorocentrales</taxon>
        <taxon>Prorocentraceae</taxon>
        <taxon>Prorocentrum</taxon>
    </lineage>
</organism>
<feature type="region of interest" description="Disordered" evidence="7">
    <location>
        <begin position="873"/>
        <end position="896"/>
    </location>
</feature>
<dbReference type="PANTHER" id="PTHR18952">
    <property type="entry name" value="CARBONIC ANHYDRASE"/>
    <property type="match status" value="1"/>
</dbReference>
<reference evidence="10" key="1">
    <citation type="submission" date="2023-10" db="EMBL/GenBank/DDBJ databases">
        <authorList>
            <person name="Chen Y."/>
            <person name="Shah S."/>
            <person name="Dougan E. K."/>
            <person name="Thang M."/>
            <person name="Chan C."/>
        </authorList>
    </citation>
    <scope>NUCLEOTIDE SEQUENCE [LARGE SCALE GENOMIC DNA]</scope>
</reference>
<dbReference type="PROSITE" id="PS51144">
    <property type="entry name" value="ALPHA_CA_2"/>
    <property type="match status" value="3"/>
</dbReference>
<keyword evidence="5" id="KW-0456">Lyase</keyword>
<feature type="domain" description="Alpha-carbonic anhydrase" evidence="9">
    <location>
        <begin position="1"/>
        <end position="230"/>
    </location>
</feature>
<evidence type="ECO:0000256" key="5">
    <source>
        <dbReference type="ARBA" id="ARBA00023239"/>
    </source>
</evidence>
<dbReference type="InterPro" id="IPR036398">
    <property type="entry name" value="CA_dom_sf"/>
</dbReference>
<keyword evidence="8" id="KW-1133">Transmembrane helix</keyword>
<dbReference type="SMART" id="SM01057">
    <property type="entry name" value="Carb_anhydrase"/>
    <property type="match status" value="1"/>
</dbReference>